<proteinExistence type="predicted"/>
<reference evidence="1 2" key="1">
    <citation type="submission" date="2013-03" db="EMBL/GenBank/DDBJ databases">
        <authorList>
            <person name="Warren W."/>
            <person name="Wilson R.K."/>
        </authorList>
    </citation>
    <scope>NUCLEOTIDE SEQUENCE</scope>
</reference>
<sequence length="127" mass="13897">REKSLHYTNNVARFLFLFDTESRSVTQAGVQWRHLSSLQALPPGFTPFSCLSLPIAGITSACHQAQLIFVFLVEIGFHNVVQADLELLTSGDLPTLASQSAGITGVSHYTQPDVSISHLALSYLLLR</sequence>
<protein>
    <submittedName>
        <fullName evidence="1">Uncharacterized protein</fullName>
    </submittedName>
</protein>
<evidence type="ECO:0000313" key="2">
    <source>
        <dbReference type="Proteomes" id="UP000233100"/>
    </source>
</evidence>
<dbReference type="PANTHER" id="PTHR12138:SF162">
    <property type="entry name" value="CHROMOSOME UNDETERMINED SCAFFOLD_275, WHOLE GENOME SHOTGUN SEQUENCE"/>
    <property type="match status" value="1"/>
</dbReference>
<dbReference type="PRINTS" id="PR02045">
    <property type="entry name" value="F138DOMAIN"/>
</dbReference>
<organism evidence="1 2">
    <name type="scientific">Macaca fascicularis</name>
    <name type="common">Crab-eating macaque</name>
    <name type="synonym">Cynomolgus monkey</name>
    <dbReference type="NCBI Taxonomy" id="9541"/>
    <lineage>
        <taxon>Eukaryota</taxon>
        <taxon>Metazoa</taxon>
        <taxon>Chordata</taxon>
        <taxon>Craniata</taxon>
        <taxon>Vertebrata</taxon>
        <taxon>Euteleostomi</taxon>
        <taxon>Mammalia</taxon>
        <taxon>Eutheria</taxon>
        <taxon>Euarchontoglires</taxon>
        <taxon>Primates</taxon>
        <taxon>Haplorrhini</taxon>
        <taxon>Catarrhini</taxon>
        <taxon>Cercopithecidae</taxon>
        <taxon>Cercopithecinae</taxon>
        <taxon>Macaca</taxon>
    </lineage>
</organism>
<evidence type="ECO:0000313" key="1">
    <source>
        <dbReference type="Ensembl" id="ENSMFAP00000055225.1"/>
    </source>
</evidence>
<dbReference type="PANTHER" id="PTHR12138">
    <property type="entry name" value="PRIMATE-EXPANDED PROTEIN FAMILY"/>
    <property type="match status" value="1"/>
</dbReference>
<keyword evidence="2" id="KW-1185">Reference proteome</keyword>
<dbReference type="Ensembl" id="ENSMFAT00000085190.1">
    <property type="protein sequence ID" value="ENSMFAP00000055225.1"/>
    <property type="gene ID" value="ENSMFAG00000051652.1"/>
</dbReference>
<name>A0A7N9CQM0_MACFA</name>
<reference evidence="1" key="2">
    <citation type="submission" date="2025-08" db="UniProtKB">
        <authorList>
            <consortium name="Ensembl"/>
        </authorList>
    </citation>
    <scope>IDENTIFICATION</scope>
</reference>
<accession>A0A7N9CQM0</accession>
<reference evidence="1" key="3">
    <citation type="submission" date="2025-09" db="UniProtKB">
        <authorList>
            <consortium name="Ensembl"/>
        </authorList>
    </citation>
    <scope>IDENTIFICATION</scope>
</reference>
<dbReference type="AlphaFoldDB" id="A0A7N9CQM0"/>
<dbReference type="Proteomes" id="UP000233100">
    <property type="component" value="Chromosome 19"/>
</dbReference>
<dbReference type="GeneTree" id="ENSGT00940000167556"/>